<dbReference type="InterPro" id="IPR008966">
    <property type="entry name" value="Adhesion_dom_sf"/>
</dbReference>
<dbReference type="InterPro" id="IPR036937">
    <property type="entry name" value="Adhesion_dom_fimbrial_sf"/>
</dbReference>
<dbReference type="GO" id="GO:0009289">
    <property type="term" value="C:pilus"/>
    <property type="evidence" value="ECO:0007669"/>
    <property type="project" value="InterPro"/>
</dbReference>
<evidence type="ECO:0000259" key="2">
    <source>
        <dbReference type="Pfam" id="PF00419"/>
    </source>
</evidence>
<feature type="domain" description="Fimbrial-type adhesion" evidence="2">
    <location>
        <begin position="195"/>
        <end position="327"/>
    </location>
</feature>
<dbReference type="EMBL" id="FOGC01000006">
    <property type="protein sequence ID" value="SEQ77065.1"/>
    <property type="molecule type" value="Genomic_DNA"/>
</dbReference>
<keyword evidence="4" id="KW-1185">Reference proteome</keyword>
<dbReference type="InterPro" id="IPR000259">
    <property type="entry name" value="Adhesion_dom_fimbrial"/>
</dbReference>
<protein>
    <submittedName>
        <fullName evidence="3">Fimbrial protein</fullName>
    </submittedName>
</protein>
<dbReference type="OrthoDB" id="6515729at2"/>
<organism evidence="3 4">
    <name type="scientific">Rosenbergiella nectarea</name>
    <dbReference type="NCBI Taxonomy" id="988801"/>
    <lineage>
        <taxon>Bacteria</taxon>
        <taxon>Pseudomonadati</taxon>
        <taxon>Pseudomonadota</taxon>
        <taxon>Gammaproteobacteria</taxon>
        <taxon>Enterobacterales</taxon>
        <taxon>Erwiniaceae</taxon>
        <taxon>Rosenbergiella</taxon>
    </lineage>
</organism>
<dbReference type="Pfam" id="PF00419">
    <property type="entry name" value="Fimbrial"/>
    <property type="match status" value="1"/>
</dbReference>
<dbReference type="Gene3D" id="2.60.40.3310">
    <property type="match status" value="1"/>
</dbReference>
<dbReference type="GO" id="GO:0007155">
    <property type="term" value="P:cell adhesion"/>
    <property type="evidence" value="ECO:0007669"/>
    <property type="project" value="InterPro"/>
</dbReference>
<evidence type="ECO:0000256" key="1">
    <source>
        <dbReference type="SAM" id="SignalP"/>
    </source>
</evidence>
<keyword evidence="1" id="KW-0732">Signal</keyword>
<sequence length="329" mass="36272">MKWLYGLFLLITLNSSGYAACFLARGTLTTLTIPSQTLIIDADAPVSVDRPFARIDSLPITARIGYDDCDRGTEYGRQLIYLTNREISNQLYATDIPGIAVKVLWTNGRDGYGGYPKRQTMVFPNGILKGTFDYEPGSAYRLEFYKVADTLSLSTNADAQLLPLGIIAYNYLFTPTPSSYSMRLNLGALTLKSIPSCTLDSSKTIDFNRVNANGLAQGVYRDLHFKISCRSDYQRFSPRASISAQTLSSDHQSIKVTDSAGQDDRLRISIYDSNKNLLLVDGTRSESLNNIASLGEANFTWQAVLRPGLNSPPAAGPFTAYAEIQFTIE</sequence>
<proteinExistence type="predicted"/>
<dbReference type="RefSeq" id="WP_092675990.1">
    <property type="nucleotide sequence ID" value="NZ_FOGC01000006.1"/>
</dbReference>
<dbReference type="STRING" id="988801.SAMN05216522_106153"/>
<feature type="signal peptide" evidence="1">
    <location>
        <begin position="1"/>
        <end position="19"/>
    </location>
</feature>
<gene>
    <name evidence="3" type="ORF">SAMN05216522_106153</name>
</gene>
<dbReference type="Proteomes" id="UP000242515">
    <property type="component" value="Unassembled WGS sequence"/>
</dbReference>
<accession>A0A1H9IRN5</accession>
<dbReference type="Gene3D" id="2.60.40.1090">
    <property type="entry name" value="Fimbrial-type adhesion domain"/>
    <property type="match status" value="1"/>
</dbReference>
<reference evidence="4" key="1">
    <citation type="submission" date="2016-10" db="EMBL/GenBank/DDBJ databases">
        <authorList>
            <person name="Varghese N."/>
            <person name="Submissions S."/>
        </authorList>
    </citation>
    <scope>NUCLEOTIDE SEQUENCE [LARGE SCALE GENOMIC DNA]</scope>
    <source>
        <strain evidence="4">8N4</strain>
    </source>
</reference>
<evidence type="ECO:0000313" key="4">
    <source>
        <dbReference type="Proteomes" id="UP000242515"/>
    </source>
</evidence>
<feature type="chain" id="PRO_5017241829" evidence="1">
    <location>
        <begin position="20"/>
        <end position="329"/>
    </location>
</feature>
<evidence type="ECO:0000313" key="3">
    <source>
        <dbReference type="EMBL" id="SEQ77065.1"/>
    </source>
</evidence>
<dbReference type="AlphaFoldDB" id="A0A1H9IRN5"/>
<name>A0A1H9IRN5_9GAMM</name>
<dbReference type="SUPFAM" id="SSF49401">
    <property type="entry name" value="Bacterial adhesins"/>
    <property type="match status" value="1"/>
</dbReference>